<keyword evidence="2" id="KW-1185">Reference proteome</keyword>
<reference evidence="1 2" key="1">
    <citation type="submission" date="2017-10" db="EMBL/GenBank/DDBJ databases">
        <title>Sequencing the genomes of 1000 actinobacteria strains.</title>
        <authorList>
            <person name="Klenk H.-P."/>
        </authorList>
    </citation>
    <scope>NUCLEOTIDE SEQUENCE [LARGE SCALE GENOMIC DNA]</scope>
    <source>
        <strain evidence="1 2">DSM 21798</strain>
    </source>
</reference>
<dbReference type="AlphaFoldDB" id="A0A2A9DZA7"/>
<organism evidence="1 2">
    <name type="scientific">Paramicrobacterium agarici</name>
    <dbReference type="NCBI Taxonomy" id="630514"/>
    <lineage>
        <taxon>Bacteria</taxon>
        <taxon>Bacillati</taxon>
        <taxon>Actinomycetota</taxon>
        <taxon>Actinomycetes</taxon>
        <taxon>Micrococcales</taxon>
        <taxon>Microbacteriaceae</taxon>
        <taxon>Paramicrobacterium</taxon>
    </lineage>
</organism>
<dbReference type="EMBL" id="PDJE01000001">
    <property type="protein sequence ID" value="PFG31934.1"/>
    <property type="molecule type" value="Genomic_DNA"/>
</dbReference>
<protein>
    <submittedName>
        <fullName evidence="1">Transcriptional regulator, AbiEi antitoxin, Type IV TA system</fullName>
    </submittedName>
</protein>
<sequence>MARTRKNHGVNREESEPKLIRRADYVAAGGSLNEITRRVKSGEIVKVAPGVYAPSAIWAPAFPELKHTLRVHAQQRRLKSPTFSHYSAAGVHVFSLLGPWPDKVHVTECRESKRGGRSEGAVVRHRAPLSAEETTIVDGISVTTVPRTAYDLACQLPFTDAVAMLDSVRSRRRPLASIAELTEAFESGRNLPGRPRALKALEFSTDRSDSVQESRSRVLIHQLGFPPPQLQFSMNCDGKTYRADFWWKKYRHWGEFDGRGKYLSPRYQNGRTADQIVVAEKRREDAIRRNVDAFSRWEKRDLDDPQRLRETLTSAGLPCEGPRMLPA</sequence>
<dbReference type="Proteomes" id="UP000221369">
    <property type="component" value="Unassembled WGS sequence"/>
</dbReference>
<name>A0A2A9DZA7_9MICO</name>
<proteinExistence type="predicted"/>
<evidence type="ECO:0000313" key="2">
    <source>
        <dbReference type="Proteomes" id="UP000221369"/>
    </source>
</evidence>
<evidence type="ECO:0000313" key="1">
    <source>
        <dbReference type="EMBL" id="PFG31934.1"/>
    </source>
</evidence>
<gene>
    <name evidence="1" type="ORF">ATJ78_2917</name>
</gene>
<comment type="caution">
    <text evidence="1">The sequence shown here is derived from an EMBL/GenBank/DDBJ whole genome shotgun (WGS) entry which is preliminary data.</text>
</comment>
<accession>A0A2A9DZA7</accession>